<name>A0A0M4FTZ9_9BACI</name>
<evidence type="ECO:0000256" key="2">
    <source>
        <dbReference type="ARBA" id="ARBA00022884"/>
    </source>
</evidence>
<dbReference type="InterPro" id="IPR001021">
    <property type="entry name" value="Ribosomal_bL25_long"/>
</dbReference>
<dbReference type="Pfam" id="PF01386">
    <property type="entry name" value="Ribosomal_L25p"/>
    <property type="match status" value="1"/>
</dbReference>
<feature type="compositionally biased region" description="Acidic residues" evidence="6">
    <location>
        <begin position="184"/>
        <end position="195"/>
    </location>
</feature>
<dbReference type="AlphaFoldDB" id="A0A0M4FTZ9"/>
<dbReference type="PATRIC" id="fig|1441095.3.peg.4024"/>
<comment type="subunit">
    <text evidence="5">Part of the 50S ribosomal subunit; part of the 5S rRNA/L5/L18/L25 subcomplex. Contacts the 5S rRNA. Binds to the 5S rRNA independently of L5 and L18.</text>
</comment>
<gene>
    <name evidence="5" type="primary">rplY</name>
    <name evidence="5" type="synonym">ctc</name>
    <name evidence="9" type="ORF">AM592_18185</name>
</gene>
<dbReference type="RefSeq" id="WP_053605111.1">
    <property type="nucleotide sequence ID" value="NZ_CP012600.1"/>
</dbReference>
<evidence type="ECO:0000313" key="9">
    <source>
        <dbReference type="EMBL" id="ALC83271.1"/>
    </source>
</evidence>
<dbReference type="InterPro" id="IPR020056">
    <property type="entry name" value="Rbsml_bL25/Gln-tRNA_synth_N"/>
</dbReference>
<dbReference type="GO" id="GO:0006412">
    <property type="term" value="P:translation"/>
    <property type="evidence" value="ECO:0007669"/>
    <property type="project" value="UniProtKB-UniRule"/>
</dbReference>
<dbReference type="OrthoDB" id="9790002at2"/>
<accession>A0A0M4FTZ9</accession>
<dbReference type="HAMAP" id="MF_01334">
    <property type="entry name" value="Ribosomal_bL25_CTC"/>
    <property type="match status" value="1"/>
</dbReference>
<comment type="similarity">
    <text evidence="5">Belongs to the bacterial ribosomal protein bL25 family. CTC subfamily.</text>
</comment>
<evidence type="ECO:0000256" key="1">
    <source>
        <dbReference type="ARBA" id="ARBA00022730"/>
    </source>
</evidence>
<evidence type="ECO:0000256" key="5">
    <source>
        <dbReference type="HAMAP-Rule" id="MF_01334"/>
    </source>
</evidence>
<proteinExistence type="inferred from homology"/>
<keyword evidence="4 5" id="KW-0687">Ribonucleoprotein</keyword>
<dbReference type="Pfam" id="PF14693">
    <property type="entry name" value="Ribosomal_TL5_C"/>
    <property type="match status" value="1"/>
</dbReference>
<dbReference type="GO" id="GO:0003735">
    <property type="term" value="F:structural constituent of ribosome"/>
    <property type="evidence" value="ECO:0007669"/>
    <property type="project" value="InterPro"/>
</dbReference>
<dbReference type="EMBL" id="CP012600">
    <property type="protein sequence ID" value="ALC83271.1"/>
    <property type="molecule type" value="Genomic_DNA"/>
</dbReference>
<feature type="domain" description="Large ribosomal subunit protein bL25 beta" evidence="8">
    <location>
        <begin position="98"/>
        <end position="181"/>
    </location>
</feature>
<keyword evidence="3 5" id="KW-0689">Ribosomal protein</keyword>
<dbReference type="Gene3D" id="2.170.120.20">
    <property type="entry name" value="Ribosomal protein L25, beta domain"/>
    <property type="match status" value="1"/>
</dbReference>
<keyword evidence="1 5" id="KW-0699">rRNA-binding</keyword>
<dbReference type="CDD" id="cd00495">
    <property type="entry name" value="Ribosomal_L25_TL5_CTC"/>
    <property type="match status" value="1"/>
</dbReference>
<dbReference type="InterPro" id="IPR029751">
    <property type="entry name" value="Ribosomal_L25_dom"/>
</dbReference>
<keyword evidence="2 5" id="KW-0694">RNA-binding</keyword>
<dbReference type="PANTHER" id="PTHR33284:SF1">
    <property type="entry name" value="RIBOSOMAL PROTEIN L25_GLN-TRNA SYNTHETASE, ANTI-CODON-BINDING DOMAIN-CONTAINING PROTEIN"/>
    <property type="match status" value="1"/>
</dbReference>
<evidence type="ECO:0000259" key="7">
    <source>
        <dbReference type="Pfam" id="PF01386"/>
    </source>
</evidence>
<feature type="domain" description="Large ribosomal subunit protein bL25 L25" evidence="7">
    <location>
        <begin position="4"/>
        <end position="90"/>
    </location>
</feature>
<organism evidence="9 10">
    <name type="scientific">Bacillus gobiensis</name>
    <dbReference type="NCBI Taxonomy" id="1441095"/>
    <lineage>
        <taxon>Bacteria</taxon>
        <taxon>Bacillati</taxon>
        <taxon>Bacillota</taxon>
        <taxon>Bacilli</taxon>
        <taxon>Bacillales</taxon>
        <taxon>Bacillaceae</taxon>
        <taxon>Bacillus</taxon>
    </lineage>
</organism>
<evidence type="ECO:0000256" key="3">
    <source>
        <dbReference type="ARBA" id="ARBA00022980"/>
    </source>
</evidence>
<dbReference type="PANTHER" id="PTHR33284">
    <property type="entry name" value="RIBOSOMAL PROTEIN L25/GLN-TRNA SYNTHETASE, ANTI-CODON-BINDING DOMAIN-CONTAINING PROTEIN"/>
    <property type="match status" value="1"/>
</dbReference>
<dbReference type="GO" id="GO:0008097">
    <property type="term" value="F:5S rRNA binding"/>
    <property type="evidence" value="ECO:0007669"/>
    <property type="project" value="InterPro"/>
</dbReference>
<evidence type="ECO:0000313" key="10">
    <source>
        <dbReference type="Proteomes" id="UP000067625"/>
    </source>
</evidence>
<sequence length="209" mass="23071">MATIKAKKRLELNRSSNRKIRQEGNVLGVIYGKNTDSQPVYLDSIALLKTLRDEGKNTIITLEVDGKKQSVMVYELQTDPIKDELLHADFHVVDMGAEIDVDVPVSLQGEAQGVKDGGVLQQPLYELSIKAKPKSIPQTIEVDISALEMNEVITIGELKAAADYTFNHDSDEVVASILPPQAAEELEESEDEAAEPEVIGEKEEENKEE</sequence>
<dbReference type="SUPFAM" id="SSF50715">
    <property type="entry name" value="Ribosomal protein L25-like"/>
    <property type="match status" value="1"/>
</dbReference>
<feature type="compositionally biased region" description="Basic and acidic residues" evidence="6">
    <location>
        <begin position="199"/>
        <end position="209"/>
    </location>
</feature>
<reference evidence="9 10" key="2">
    <citation type="journal article" date="2016" name="Int. J. Syst. Evol. Microbiol.">
        <title>Bacillus gobiensis sp. nov., isolated from a soil sample.</title>
        <authorList>
            <person name="Liu B."/>
            <person name="Liu G.H."/>
            <person name="Cetin S."/>
            <person name="Schumann P."/>
            <person name="Pan Z.Z."/>
            <person name="Chen Q.Q."/>
        </authorList>
    </citation>
    <scope>NUCLEOTIDE SEQUENCE [LARGE SCALE GENOMIC DNA]</scope>
    <source>
        <strain evidence="9 10">FJAT-4402</strain>
    </source>
</reference>
<keyword evidence="10" id="KW-1185">Reference proteome</keyword>
<dbReference type="NCBIfam" id="NF004133">
    <property type="entry name" value="PRK05618.2-4"/>
    <property type="match status" value="1"/>
</dbReference>
<protein>
    <recommendedName>
        <fullName evidence="5">Large ribosomal subunit protein bL25</fullName>
    </recommendedName>
    <alternativeName>
        <fullName evidence="5">General stress protein CTC</fullName>
    </alternativeName>
</protein>
<dbReference type="NCBIfam" id="TIGR00731">
    <property type="entry name" value="bL25_bact_ctc"/>
    <property type="match status" value="1"/>
</dbReference>
<feature type="region of interest" description="Disordered" evidence="6">
    <location>
        <begin position="179"/>
        <end position="209"/>
    </location>
</feature>
<evidence type="ECO:0000256" key="4">
    <source>
        <dbReference type="ARBA" id="ARBA00023274"/>
    </source>
</evidence>
<comment type="function">
    <text evidence="5">This is one of the proteins that binds to the 5S RNA in the ribosome where it forms part of the central protuberance.</text>
</comment>
<evidence type="ECO:0000259" key="8">
    <source>
        <dbReference type="Pfam" id="PF14693"/>
    </source>
</evidence>
<dbReference type="Proteomes" id="UP000067625">
    <property type="component" value="Chromosome"/>
</dbReference>
<dbReference type="InterPro" id="IPR020057">
    <property type="entry name" value="Ribosomal_bL25_b-dom"/>
</dbReference>
<dbReference type="InterPro" id="IPR011035">
    <property type="entry name" value="Ribosomal_bL25/Gln-tRNA_synth"/>
</dbReference>
<dbReference type="GO" id="GO:0022625">
    <property type="term" value="C:cytosolic large ribosomal subunit"/>
    <property type="evidence" value="ECO:0007669"/>
    <property type="project" value="TreeGrafter"/>
</dbReference>
<dbReference type="InterPro" id="IPR037121">
    <property type="entry name" value="Ribosomal_bL25_C"/>
</dbReference>
<dbReference type="Gene3D" id="2.40.240.10">
    <property type="entry name" value="Ribosomal Protein L25, Chain P"/>
    <property type="match status" value="1"/>
</dbReference>
<reference evidence="10" key="1">
    <citation type="submission" date="2015-08" db="EMBL/GenBank/DDBJ databases">
        <title>Genome sequencing project for genomic taxonomy and phylogenomics of Bacillus-like bacteria.</title>
        <authorList>
            <person name="Liu B."/>
            <person name="Wang J."/>
            <person name="Zhu Y."/>
            <person name="Liu G."/>
            <person name="Chen Q."/>
            <person name="Chen Z."/>
            <person name="Lan J."/>
            <person name="Che J."/>
            <person name="Ge C."/>
            <person name="Shi H."/>
            <person name="Pan Z."/>
            <person name="Liu X."/>
        </authorList>
    </citation>
    <scope>NUCLEOTIDE SEQUENCE [LARGE SCALE GENOMIC DNA]</scope>
    <source>
        <strain evidence="10">FJAT-4402</strain>
    </source>
</reference>
<dbReference type="InterPro" id="IPR020930">
    <property type="entry name" value="Ribosomal_uL5_bac-type"/>
</dbReference>
<dbReference type="STRING" id="1441095.AM592_18185"/>
<evidence type="ECO:0000256" key="6">
    <source>
        <dbReference type="SAM" id="MobiDB-lite"/>
    </source>
</evidence>